<organism evidence="1 2">
    <name type="scientific">Paraglaciecola hydrolytica</name>
    <dbReference type="NCBI Taxonomy" id="1799789"/>
    <lineage>
        <taxon>Bacteria</taxon>
        <taxon>Pseudomonadati</taxon>
        <taxon>Pseudomonadota</taxon>
        <taxon>Gammaproteobacteria</taxon>
        <taxon>Alteromonadales</taxon>
        <taxon>Alteromonadaceae</taxon>
        <taxon>Paraglaciecola</taxon>
    </lineage>
</organism>
<name>A0A135ZZU6_9ALTE</name>
<sequence length="280" mass="32557">MQLVYLYAVKFLQWPITLFGLLALVVLLLNSLLAHAGQNIKVYVYHNQPPFVLQNGDQIQAGLSVTLVEQLNLLYWPEYLFKPEIRPRMRLNHELQPWIDAQCPNSQTKCDDNWIVLWVTPQWGWGADAESRYLWVDFFQDHDYLISAQQKPIDVWSAENMQGKIFASLRGHVYPPEINQFFDSGVMLRADSDNELTLLQRIHRGRADLSLMQLSTLNYLFQHNHELSLIKNELHIANEPLKSFMLQAMIPAGRQDLKDALEQLKSQQTWIASLKEFGIQ</sequence>
<evidence type="ECO:0000313" key="2">
    <source>
        <dbReference type="Proteomes" id="UP000070299"/>
    </source>
</evidence>
<dbReference type="OrthoDB" id="8585936at2"/>
<keyword evidence="2" id="KW-1185">Reference proteome</keyword>
<gene>
    <name evidence="1" type="ORF">AX660_15125</name>
</gene>
<comment type="caution">
    <text evidence="1">The sequence shown here is derived from an EMBL/GenBank/DDBJ whole genome shotgun (WGS) entry which is preliminary data.</text>
</comment>
<dbReference type="SUPFAM" id="SSF53850">
    <property type="entry name" value="Periplasmic binding protein-like II"/>
    <property type="match status" value="1"/>
</dbReference>
<evidence type="ECO:0008006" key="3">
    <source>
        <dbReference type="Google" id="ProtNLM"/>
    </source>
</evidence>
<accession>A0A135ZZU6</accession>
<dbReference type="AlphaFoldDB" id="A0A135ZZU6"/>
<dbReference type="EMBL" id="LSNE01000006">
    <property type="protein sequence ID" value="KXI28430.1"/>
    <property type="molecule type" value="Genomic_DNA"/>
</dbReference>
<protein>
    <recommendedName>
        <fullName evidence="3">Solute-binding protein family 3/N-terminal domain-containing protein</fullName>
    </recommendedName>
</protein>
<dbReference type="Proteomes" id="UP000070299">
    <property type="component" value="Unassembled WGS sequence"/>
</dbReference>
<evidence type="ECO:0000313" key="1">
    <source>
        <dbReference type="EMBL" id="KXI28430.1"/>
    </source>
</evidence>
<reference evidence="2" key="1">
    <citation type="submission" date="2016-02" db="EMBL/GenBank/DDBJ databases">
        <authorList>
            <person name="Schultz-Johansen M."/>
            <person name="Glaring M.A."/>
            <person name="Bech P.K."/>
            <person name="Stougaard P."/>
        </authorList>
    </citation>
    <scope>NUCLEOTIDE SEQUENCE [LARGE SCALE GENOMIC DNA]</scope>
    <source>
        <strain evidence="2">S66</strain>
    </source>
</reference>
<proteinExistence type="predicted"/>
<dbReference type="STRING" id="1799789.AX660_15125"/>
<dbReference type="RefSeq" id="WP_068377246.1">
    <property type="nucleotide sequence ID" value="NZ_LSNE01000006.1"/>
</dbReference>